<keyword evidence="5" id="KW-1185">Reference proteome</keyword>
<keyword evidence="2 4" id="KW-0378">Hydrolase</keyword>
<dbReference type="SUPFAM" id="SSF56235">
    <property type="entry name" value="N-terminal nucleophile aminohydrolases (Ntn hydrolases)"/>
    <property type="match status" value="1"/>
</dbReference>
<organism evidence="4 5">
    <name type="scientific">Lactiplantibacillus modestisalitolerans</name>
    <dbReference type="NCBI Taxonomy" id="1457219"/>
    <lineage>
        <taxon>Bacteria</taxon>
        <taxon>Bacillati</taxon>
        <taxon>Bacillota</taxon>
        <taxon>Bacilli</taxon>
        <taxon>Lactobacillales</taxon>
        <taxon>Lactobacillaceae</taxon>
        <taxon>Lactiplantibacillus</taxon>
    </lineage>
</organism>
<dbReference type="PANTHER" id="PTHR35527:SF2">
    <property type="entry name" value="HYDROLASE"/>
    <property type="match status" value="1"/>
</dbReference>
<comment type="similarity">
    <text evidence="1">Belongs to the peptidase C59 family.</text>
</comment>
<dbReference type="CDD" id="cd00542">
    <property type="entry name" value="Ntn_PVA"/>
    <property type="match status" value="1"/>
</dbReference>
<sequence length="330" mass="35891">MCTSLSYTNQAGGHFLARTMDYTLDFGAQILFIPRHYKIDADVAPFTTKYGFLGAGRKLGHEMFGDGVNEHGLGVAALYFPDNAHYPAAPAPDKFGLSPQDFIAWALGNARSIADLRQQLPKLQFVAHAANLINVVPPLHFIISDRSGQTAVLEPTSDELRLTADPVGVMTNSPDLDWHLQNLSNYALLSNATPKTPAVGGFLPKTIGPGTGAIGLPGDYTSVARFIRTVFLKRFATGATDTRTTLNLLQLILNSVTLPKGVKQMTAGPSDYTEYRAYMDLDARAYTIELYENPGDLQQVRLTAELLNSATQPVAYPLNRKPQVHQLTAG</sequence>
<dbReference type="InterPro" id="IPR029055">
    <property type="entry name" value="Ntn_hydrolases_N"/>
</dbReference>
<dbReference type="RefSeq" id="WP_137642383.1">
    <property type="nucleotide sequence ID" value="NZ_BJEA01000008.1"/>
</dbReference>
<name>A0ABV5WSN5_9LACO</name>
<proteinExistence type="inferred from homology"/>
<dbReference type="Proteomes" id="UP001589691">
    <property type="component" value="Unassembled WGS sequence"/>
</dbReference>
<evidence type="ECO:0000259" key="3">
    <source>
        <dbReference type="Pfam" id="PF02275"/>
    </source>
</evidence>
<reference evidence="4 5" key="1">
    <citation type="submission" date="2024-09" db="EMBL/GenBank/DDBJ databases">
        <authorList>
            <person name="Sun Q."/>
            <person name="Mori K."/>
        </authorList>
    </citation>
    <scope>NUCLEOTIDE SEQUENCE [LARGE SCALE GENOMIC DNA]</scope>
    <source>
        <strain evidence="4 5">TBRC 4576</strain>
    </source>
</reference>
<dbReference type="Gene3D" id="3.60.60.10">
    <property type="entry name" value="Penicillin V Acylase, Chain A"/>
    <property type="match status" value="1"/>
</dbReference>
<gene>
    <name evidence="4" type="ORF">ACFFLI_04520</name>
</gene>
<evidence type="ECO:0000313" key="5">
    <source>
        <dbReference type="Proteomes" id="UP001589691"/>
    </source>
</evidence>
<protein>
    <submittedName>
        <fullName evidence="4">Choloylglycine hydrolase family protein</fullName>
    </submittedName>
</protein>
<dbReference type="PANTHER" id="PTHR35527">
    <property type="entry name" value="CHOLOYLGLYCINE HYDROLASE"/>
    <property type="match status" value="1"/>
</dbReference>
<dbReference type="InterPro" id="IPR029132">
    <property type="entry name" value="CBAH/NAAA_C"/>
</dbReference>
<comment type="caution">
    <text evidence="4">The sequence shown here is derived from an EMBL/GenBank/DDBJ whole genome shotgun (WGS) entry which is preliminary data.</text>
</comment>
<feature type="domain" description="Choloylglycine hydrolase/NAAA C-terminal" evidence="3">
    <location>
        <begin position="2"/>
        <end position="310"/>
    </location>
</feature>
<dbReference type="EMBL" id="JBHLZY010000009">
    <property type="protein sequence ID" value="MFB9769140.1"/>
    <property type="molecule type" value="Genomic_DNA"/>
</dbReference>
<dbReference type="InterPro" id="IPR052193">
    <property type="entry name" value="Peptidase_C59"/>
</dbReference>
<evidence type="ECO:0000256" key="1">
    <source>
        <dbReference type="ARBA" id="ARBA00006625"/>
    </source>
</evidence>
<dbReference type="GO" id="GO:0016787">
    <property type="term" value="F:hydrolase activity"/>
    <property type="evidence" value="ECO:0007669"/>
    <property type="project" value="UniProtKB-KW"/>
</dbReference>
<dbReference type="Pfam" id="PF02275">
    <property type="entry name" value="CBAH"/>
    <property type="match status" value="1"/>
</dbReference>
<evidence type="ECO:0000256" key="2">
    <source>
        <dbReference type="ARBA" id="ARBA00022801"/>
    </source>
</evidence>
<evidence type="ECO:0000313" key="4">
    <source>
        <dbReference type="EMBL" id="MFB9769140.1"/>
    </source>
</evidence>
<accession>A0ABV5WSN5</accession>